<dbReference type="SMART" id="SM00641">
    <property type="entry name" value="Glyco_25"/>
    <property type="match status" value="1"/>
</dbReference>
<dbReference type="GO" id="GO:0003796">
    <property type="term" value="F:lysozyme activity"/>
    <property type="evidence" value="ECO:0007669"/>
    <property type="project" value="UniProtKB-EC"/>
</dbReference>
<dbReference type="FunFam" id="3.20.20.80:FF:000060">
    <property type="entry name" value="Lysozyme M1"/>
    <property type="match status" value="1"/>
</dbReference>
<dbReference type="Gene3D" id="3.20.20.80">
    <property type="entry name" value="Glycosidases"/>
    <property type="match status" value="1"/>
</dbReference>
<keyword evidence="8 14" id="KW-0378">Hydrolase</keyword>
<dbReference type="InterPro" id="IPR017853">
    <property type="entry name" value="GH"/>
</dbReference>
<evidence type="ECO:0000256" key="11">
    <source>
        <dbReference type="ARBA" id="ARBA00055588"/>
    </source>
</evidence>
<evidence type="ECO:0000256" key="13">
    <source>
        <dbReference type="ARBA" id="ARBA00075474"/>
    </source>
</evidence>
<dbReference type="GO" id="GO:0031640">
    <property type="term" value="P:killing of cells of another organism"/>
    <property type="evidence" value="ECO:0007669"/>
    <property type="project" value="UniProtKB-KW"/>
</dbReference>
<dbReference type="GO" id="GO:0016998">
    <property type="term" value="P:cell wall macromolecule catabolic process"/>
    <property type="evidence" value="ECO:0007669"/>
    <property type="project" value="InterPro"/>
</dbReference>
<keyword evidence="6" id="KW-0929">Antimicrobial</keyword>
<dbReference type="EMBL" id="KV750136">
    <property type="protein sequence ID" value="OCL06091.1"/>
    <property type="molecule type" value="Genomic_DNA"/>
</dbReference>
<evidence type="ECO:0000256" key="2">
    <source>
        <dbReference type="ARBA" id="ARBA00004613"/>
    </source>
</evidence>
<dbReference type="Pfam" id="PF01183">
    <property type="entry name" value="Glyco_hydro_25"/>
    <property type="match status" value="1"/>
</dbReference>
<evidence type="ECO:0000256" key="7">
    <source>
        <dbReference type="ARBA" id="ARBA00022638"/>
    </source>
</evidence>
<keyword evidence="7" id="KW-0081">Bacteriolytic enzyme</keyword>
<dbReference type="GO" id="GO:0009253">
    <property type="term" value="P:peptidoglycan catabolic process"/>
    <property type="evidence" value="ECO:0007669"/>
    <property type="project" value="InterPro"/>
</dbReference>
<keyword evidence="5" id="KW-0964">Secreted</keyword>
<dbReference type="GO" id="GO:0005576">
    <property type="term" value="C:extracellular region"/>
    <property type="evidence" value="ECO:0007669"/>
    <property type="project" value="UniProtKB-SubCell"/>
</dbReference>
<accession>A0A8E2EWB5</accession>
<evidence type="ECO:0000256" key="10">
    <source>
        <dbReference type="ARBA" id="ARBA00023295"/>
    </source>
</evidence>
<evidence type="ECO:0000256" key="1">
    <source>
        <dbReference type="ARBA" id="ARBA00000632"/>
    </source>
</evidence>
<comment type="similarity">
    <text evidence="3">Belongs to the glycosyl hydrolase 25 family.</text>
</comment>
<dbReference type="OrthoDB" id="6590422at2759"/>
<evidence type="ECO:0000313" key="15">
    <source>
        <dbReference type="Proteomes" id="UP000250140"/>
    </source>
</evidence>
<reference evidence="14 15" key="1">
    <citation type="journal article" date="2016" name="Nat. Commun.">
        <title>Ectomycorrhizal ecology is imprinted in the genome of the dominant symbiotic fungus Cenococcum geophilum.</title>
        <authorList>
            <consortium name="DOE Joint Genome Institute"/>
            <person name="Peter M."/>
            <person name="Kohler A."/>
            <person name="Ohm R.A."/>
            <person name="Kuo A."/>
            <person name="Krutzmann J."/>
            <person name="Morin E."/>
            <person name="Arend M."/>
            <person name="Barry K.W."/>
            <person name="Binder M."/>
            <person name="Choi C."/>
            <person name="Clum A."/>
            <person name="Copeland A."/>
            <person name="Grisel N."/>
            <person name="Haridas S."/>
            <person name="Kipfer T."/>
            <person name="LaButti K."/>
            <person name="Lindquist E."/>
            <person name="Lipzen A."/>
            <person name="Maire R."/>
            <person name="Meier B."/>
            <person name="Mihaltcheva S."/>
            <person name="Molinier V."/>
            <person name="Murat C."/>
            <person name="Poggeler S."/>
            <person name="Quandt C.A."/>
            <person name="Sperisen C."/>
            <person name="Tritt A."/>
            <person name="Tisserant E."/>
            <person name="Crous P.W."/>
            <person name="Henrissat B."/>
            <person name="Nehls U."/>
            <person name="Egli S."/>
            <person name="Spatafora J.W."/>
            <person name="Grigoriev I.V."/>
            <person name="Martin F.M."/>
        </authorList>
    </citation>
    <scope>NUCLEOTIDE SEQUENCE [LARGE SCALE GENOMIC DNA]</scope>
    <source>
        <strain evidence="14 15">CBS 207.34</strain>
    </source>
</reference>
<dbReference type="InterPro" id="IPR002053">
    <property type="entry name" value="Glyco_hydro_25"/>
</dbReference>
<comment type="function">
    <text evidence="11">This enzyme has both lysozyme (acetylmuramidase) and diacetylmuramidase activities.</text>
</comment>
<dbReference type="PROSITE" id="PS51904">
    <property type="entry name" value="GLYCOSYL_HYDROL_F25_2"/>
    <property type="match status" value="1"/>
</dbReference>
<evidence type="ECO:0000313" key="14">
    <source>
        <dbReference type="EMBL" id="OCL06091.1"/>
    </source>
</evidence>
<gene>
    <name evidence="14" type="ORF">AOQ84DRAFT_321962</name>
</gene>
<dbReference type="AlphaFoldDB" id="A0A8E2EWB5"/>
<evidence type="ECO:0000256" key="4">
    <source>
        <dbReference type="ARBA" id="ARBA00012732"/>
    </source>
</evidence>
<evidence type="ECO:0000256" key="3">
    <source>
        <dbReference type="ARBA" id="ARBA00010646"/>
    </source>
</evidence>
<evidence type="ECO:0000256" key="8">
    <source>
        <dbReference type="ARBA" id="ARBA00022801"/>
    </source>
</evidence>
<dbReference type="GO" id="GO:0042742">
    <property type="term" value="P:defense response to bacterium"/>
    <property type="evidence" value="ECO:0007669"/>
    <property type="project" value="UniProtKB-KW"/>
</dbReference>
<evidence type="ECO:0000256" key="12">
    <source>
        <dbReference type="ARBA" id="ARBA00073159"/>
    </source>
</evidence>
<evidence type="ECO:0000256" key="9">
    <source>
        <dbReference type="ARBA" id="ARBA00023157"/>
    </source>
</evidence>
<dbReference type="SUPFAM" id="SSF51445">
    <property type="entry name" value="(Trans)glycosidases"/>
    <property type="match status" value="1"/>
</dbReference>
<dbReference type="GO" id="GO:0016052">
    <property type="term" value="P:carbohydrate catabolic process"/>
    <property type="evidence" value="ECO:0007669"/>
    <property type="project" value="TreeGrafter"/>
</dbReference>
<comment type="catalytic activity">
    <reaction evidence="1">
        <text>Hydrolysis of (1-&gt;4)-beta-linkages between N-acetylmuramic acid and N-acetyl-D-glucosamine residues in a peptidoglycan and between N-acetyl-D-glucosamine residues in chitodextrins.</text>
        <dbReference type="EC" id="3.2.1.17"/>
    </reaction>
</comment>
<keyword evidence="9" id="KW-1015">Disulfide bond</keyword>
<dbReference type="EC" id="3.2.1.17" evidence="4"/>
<organism evidence="14 15">
    <name type="scientific">Glonium stellatum</name>
    <dbReference type="NCBI Taxonomy" id="574774"/>
    <lineage>
        <taxon>Eukaryota</taxon>
        <taxon>Fungi</taxon>
        <taxon>Dikarya</taxon>
        <taxon>Ascomycota</taxon>
        <taxon>Pezizomycotina</taxon>
        <taxon>Dothideomycetes</taxon>
        <taxon>Pleosporomycetidae</taxon>
        <taxon>Gloniales</taxon>
        <taxon>Gloniaceae</taxon>
        <taxon>Glonium</taxon>
    </lineage>
</organism>
<keyword evidence="10" id="KW-0326">Glycosidase</keyword>
<evidence type="ECO:0000256" key="5">
    <source>
        <dbReference type="ARBA" id="ARBA00022525"/>
    </source>
</evidence>
<dbReference type="PANTHER" id="PTHR34135:SF2">
    <property type="entry name" value="LYSOZYME"/>
    <property type="match status" value="1"/>
</dbReference>
<dbReference type="PANTHER" id="PTHR34135">
    <property type="entry name" value="LYSOZYME"/>
    <property type="match status" value="1"/>
</dbReference>
<keyword evidence="15" id="KW-1185">Reference proteome</keyword>
<protein>
    <recommendedName>
        <fullName evidence="12">N,O-diacetylmuramidase</fullName>
        <ecNumber evidence="4">3.2.1.17</ecNumber>
    </recommendedName>
    <alternativeName>
        <fullName evidence="13">Lysozyme CH</fullName>
    </alternativeName>
</protein>
<name>A0A8E2EWB5_9PEZI</name>
<sequence>MESAILASLRDRDTVPGFDISHYQSTVDFTRAHSAGLRFVIIKATESTNYVDPKFSEHYTGATKAGFIRGGYHFARPGSSSGAAQANYFLRHGGGWSADGITLPGMLDLEDDRSGLSTSAMVAWIQDFVNTYHAATTRYPILYTNRGWWQTCTGGSSAFASTCPLHLASWNSAPGAIPGGWGYQTIWQYNDSCEWGGDSDAFNGSLGRLKVLAKGS</sequence>
<dbReference type="InterPro" id="IPR018077">
    <property type="entry name" value="Glyco_hydro_fam25_subgr"/>
</dbReference>
<evidence type="ECO:0000256" key="6">
    <source>
        <dbReference type="ARBA" id="ARBA00022529"/>
    </source>
</evidence>
<comment type="subcellular location">
    <subcellularLocation>
        <location evidence="2">Secreted</location>
    </subcellularLocation>
</comment>
<dbReference type="Proteomes" id="UP000250140">
    <property type="component" value="Unassembled WGS sequence"/>
</dbReference>
<proteinExistence type="inferred from homology"/>